<dbReference type="InterPro" id="IPR056884">
    <property type="entry name" value="NPHP3-like_N"/>
</dbReference>
<keyword evidence="5" id="KW-1185">Reference proteome</keyword>
<dbReference type="PROSITE" id="PS50837">
    <property type="entry name" value="NACHT"/>
    <property type="match status" value="1"/>
</dbReference>
<dbReference type="Gene3D" id="3.40.50.300">
    <property type="entry name" value="P-loop containing nucleotide triphosphate hydrolases"/>
    <property type="match status" value="1"/>
</dbReference>
<dbReference type="InterPro" id="IPR027417">
    <property type="entry name" value="P-loop_NTPase"/>
</dbReference>
<organism evidence="4 5">
    <name type="scientific">Favolaschia claudopus</name>
    <dbReference type="NCBI Taxonomy" id="2862362"/>
    <lineage>
        <taxon>Eukaryota</taxon>
        <taxon>Fungi</taxon>
        <taxon>Dikarya</taxon>
        <taxon>Basidiomycota</taxon>
        <taxon>Agaricomycotina</taxon>
        <taxon>Agaricomycetes</taxon>
        <taxon>Agaricomycetidae</taxon>
        <taxon>Agaricales</taxon>
        <taxon>Marasmiineae</taxon>
        <taxon>Mycenaceae</taxon>
        <taxon>Favolaschia</taxon>
    </lineage>
</organism>
<evidence type="ECO:0000259" key="3">
    <source>
        <dbReference type="PROSITE" id="PS50837"/>
    </source>
</evidence>
<proteinExistence type="predicted"/>
<comment type="caution">
    <text evidence="4">The sequence shown here is derived from an EMBL/GenBank/DDBJ whole genome shotgun (WGS) entry which is preliminary data.</text>
</comment>
<name>A0AAV9ZS77_9AGAR</name>
<evidence type="ECO:0000313" key="5">
    <source>
        <dbReference type="Proteomes" id="UP001362999"/>
    </source>
</evidence>
<gene>
    <name evidence="4" type="ORF">R3P38DRAFT_3373515</name>
</gene>
<sequence length="1065" mass="120218">MASQQPAYFPIPSSTNNSQVDDDVWMPFDDDILELSPSVIPLPTGHDEPLSSTDSSTSDTNEQLALMLRTWEPSAQQSQVSGLSADSYMPSSLFAPEFPAVSYNEHSSRPQIHYTPEMRSAFQDVWASMLSQYFTNVPHQQSYMPQITGSQEMSGYNNLSIPSSYASYASASAMLHPQSYMPSWANALQDHNTSMSSVYHPSNLSTSVIPYQQQFLPPLASDSQAISWDASPPIPSSYHPSDLSLSGISQQQLTQAINASLPQNLPENSTVYLFNMTGGTGGQGGESRDGNGGEGGAGEGPIFNNNNYYDSSPEQEKEAVLRELLKAAVPDASYDSAERYTYPLCHPDTRTEYLASLQSWSRKDTCNTLWMHGPAGTGKSSIARSFCQELGSRLGANFFFKRGDTSRESARGLFPTLAYQLAVYSAEFATAVANVIRKDPSLVNKTLATQFQRLIIEPWNAAAPSAPVVVVIDGLDECQSEDDQQEILRCLLKTSLSLNFLVVSRPEPQIQTVLDGSKIEDLNIKGSETDVRKYLAEEFEHIRTTHKSMHDISAPWPDCKAISHLVFQSSGHFIYASTVIQFVGDPDMWPVKQLESITKNLSSPEDSCSPFAALDNLYIQILRSVPHPHHSLLLKILWVIAYYDSGIEDVCVMDLAQFLKSENVTVSLVLRRLHSILDVGKDDLDQFQVRHRSLNDFLDSPARAQEFAFTAEAQNYLALEMLDWCTVFHEPRLTAFDHLTGMLRLKILTKTKLSTEIVERLQHLNLDALFAGGSWYLRDILCWLKAEGAPTTLLKQLNDYSMLAEFDRLCWEQTWRYEKHYKASQKEQEGFQNGIRFGSKLLQVVQAYIVLGKVDYYGTSCVKLVQIKEQLGFSWEELQKIISPLRSSSDDGSIECTELSELCAEAWQPWHIQSLYSSETLHAMAKRSLEFAAFYKRIPTLYDFLPEGWIYVLRACLPSQVLLELLTEYMHPSRMNEYDGDYDGSSVCKIEWFGNDGYHIQAWLQACPNPPPDLLSYFVYEKDYNDEHNWKEWCQRTGLGSHCREMKDKRSYYKGVWNHSRYELV</sequence>
<dbReference type="Proteomes" id="UP001362999">
    <property type="component" value="Unassembled WGS sequence"/>
</dbReference>
<feature type="region of interest" description="Disordered" evidence="2">
    <location>
        <begin position="1"/>
        <end position="23"/>
    </location>
</feature>
<evidence type="ECO:0000256" key="1">
    <source>
        <dbReference type="ARBA" id="ARBA00022737"/>
    </source>
</evidence>
<feature type="region of interest" description="Disordered" evidence="2">
    <location>
        <begin position="277"/>
        <end position="315"/>
    </location>
</feature>
<dbReference type="InterPro" id="IPR007111">
    <property type="entry name" value="NACHT_NTPase"/>
</dbReference>
<dbReference type="PANTHER" id="PTHR10039">
    <property type="entry name" value="AMELOGENIN"/>
    <property type="match status" value="1"/>
</dbReference>
<keyword evidence="1" id="KW-0677">Repeat</keyword>
<feature type="region of interest" description="Disordered" evidence="2">
    <location>
        <begin position="36"/>
        <end position="58"/>
    </location>
</feature>
<accession>A0AAV9ZS77</accession>
<reference evidence="4 5" key="1">
    <citation type="journal article" date="2024" name="J Genomics">
        <title>Draft genome sequencing and assembly of Favolaschia claudopus CIRM-BRFM 2984 isolated from oak limbs.</title>
        <authorList>
            <person name="Navarro D."/>
            <person name="Drula E."/>
            <person name="Chaduli D."/>
            <person name="Cazenave R."/>
            <person name="Ahrendt S."/>
            <person name="Wang J."/>
            <person name="Lipzen A."/>
            <person name="Daum C."/>
            <person name="Barry K."/>
            <person name="Grigoriev I.V."/>
            <person name="Favel A."/>
            <person name="Rosso M.N."/>
            <person name="Martin F."/>
        </authorList>
    </citation>
    <scope>NUCLEOTIDE SEQUENCE [LARGE SCALE GENOMIC DNA]</scope>
    <source>
        <strain evidence="4 5">CIRM-BRFM 2984</strain>
    </source>
</reference>
<dbReference type="AlphaFoldDB" id="A0AAV9ZS77"/>
<dbReference type="SUPFAM" id="SSF52540">
    <property type="entry name" value="P-loop containing nucleoside triphosphate hydrolases"/>
    <property type="match status" value="1"/>
</dbReference>
<feature type="domain" description="NACHT" evidence="3">
    <location>
        <begin position="367"/>
        <end position="504"/>
    </location>
</feature>
<protein>
    <recommendedName>
        <fullName evidence="3">NACHT domain-containing protein</fullName>
    </recommendedName>
</protein>
<feature type="compositionally biased region" description="Polar residues" evidence="2">
    <location>
        <begin position="303"/>
        <end position="312"/>
    </location>
</feature>
<evidence type="ECO:0000313" key="4">
    <source>
        <dbReference type="EMBL" id="KAK6991829.1"/>
    </source>
</evidence>
<feature type="compositionally biased region" description="Polar residues" evidence="2">
    <location>
        <begin position="1"/>
        <end position="19"/>
    </location>
</feature>
<evidence type="ECO:0000256" key="2">
    <source>
        <dbReference type="SAM" id="MobiDB-lite"/>
    </source>
</evidence>
<dbReference type="Pfam" id="PF24883">
    <property type="entry name" value="NPHP3_N"/>
    <property type="match status" value="1"/>
</dbReference>
<dbReference type="EMBL" id="JAWWNJ010000115">
    <property type="protein sequence ID" value="KAK6991829.1"/>
    <property type="molecule type" value="Genomic_DNA"/>
</dbReference>